<dbReference type="NCBIfam" id="NF040509">
    <property type="entry name" value="Lacto_palin_RPT"/>
    <property type="match status" value="1"/>
</dbReference>
<sequence>MAGVEPSSLETLTFRTLMCQLMPITRSLAQGPACKDLGRNDQSPVITPKAAYIPVPNRASSRS</sequence>
<organism evidence="1">
    <name type="scientific">Lacticaseibacillus rhamnosus</name>
    <name type="common">Lactobacillus rhamnosus</name>
    <dbReference type="NCBI Taxonomy" id="47715"/>
    <lineage>
        <taxon>Bacteria</taxon>
        <taxon>Bacillati</taxon>
        <taxon>Bacillota</taxon>
        <taxon>Bacilli</taxon>
        <taxon>Lactobacillales</taxon>
        <taxon>Lactobacillaceae</taxon>
        <taxon>Lacticaseibacillus</taxon>
    </lineage>
</organism>
<evidence type="ECO:0008006" key="2">
    <source>
        <dbReference type="Google" id="ProtNLM"/>
    </source>
</evidence>
<dbReference type="AntiFam" id="ANF00266">
    <property type="entry name" value="DNA repeat translations related to WP_020751851.1"/>
</dbReference>
<evidence type="ECO:0000313" key="1">
    <source>
        <dbReference type="EMBL" id="VYT57994.1"/>
    </source>
</evidence>
<dbReference type="AlphaFoldDB" id="A0A6N2XUB1"/>
<accession>A0A6N2XUB1</accession>
<name>A0A6N2XUB1_LACRH</name>
<protein>
    <recommendedName>
        <fullName evidence="2">Alpha-galactosidase</fullName>
    </recommendedName>
</protein>
<proteinExistence type="predicted"/>
<gene>
    <name evidence="1" type="ORF">LRLFYP97_00351</name>
</gene>
<reference evidence="1" key="1">
    <citation type="submission" date="2019-11" db="EMBL/GenBank/DDBJ databases">
        <authorList>
            <person name="Feng L."/>
        </authorList>
    </citation>
    <scope>NUCLEOTIDE SEQUENCE</scope>
    <source>
        <strain evidence="1">LrhamnosusLFYP97</strain>
    </source>
</reference>
<dbReference type="EMBL" id="CACRTK010000005">
    <property type="protein sequence ID" value="VYT57994.1"/>
    <property type="molecule type" value="Genomic_DNA"/>
</dbReference>